<evidence type="ECO:0000313" key="2">
    <source>
        <dbReference type="EMBL" id="TDQ54255.1"/>
    </source>
</evidence>
<accession>A0A4R6V5Y7</accession>
<sequence>MASTVLYPCDPLRPHLVDAHFRGEAAAARDLGAATALLDHDALLRGDVDGAVGRVPADAGPLWYRGWMVPAPRYDALAAALASRGGALVVDAAAYRRAHELPGWYPLFAGATPRSVWCGAAPGEVPPAGLLAELVAPLGGGPGVVKDFVKSRKYEWEDACHVPDLRDAARLHRVVARMVELQGGFLDGGIVVRAFEEFTGAEARVWWVGGEPAAVGAHPDSPGERPVPDLRDVRPLVGALGHPFVTTDLALRADGRWRVVEVGDGQVSGLPATLGPEPVLSALLRA</sequence>
<dbReference type="InterPro" id="IPR025643">
    <property type="entry name" value="R2K_3"/>
</dbReference>
<keyword evidence="3" id="KW-1185">Reference proteome</keyword>
<gene>
    <name evidence="2" type="ORF">EV190_10288</name>
</gene>
<evidence type="ECO:0000259" key="1">
    <source>
        <dbReference type="Pfam" id="PF14243"/>
    </source>
</evidence>
<dbReference type="EMBL" id="SNYN01000002">
    <property type="protein sequence ID" value="TDQ54255.1"/>
    <property type="molecule type" value="Genomic_DNA"/>
</dbReference>
<dbReference type="OrthoDB" id="5355744at2"/>
<reference evidence="2 3" key="1">
    <citation type="submission" date="2019-03" db="EMBL/GenBank/DDBJ databases">
        <title>Genomic Encyclopedia of Type Strains, Phase IV (KMG-IV): sequencing the most valuable type-strain genomes for metagenomic binning, comparative biology and taxonomic classification.</title>
        <authorList>
            <person name="Goeker M."/>
        </authorList>
    </citation>
    <scope>NUCLEOTIDE SEQUENCE [LARGE SCALE GENOMIC DNA]</scope>
    <source>
        <strain evidence="2 3">DSM 46770</strain>
    </source>
</reference>
<proteinExistence type="predicted"/>
<feature type="domain" description="ATP-grasp" evidence="1">
    <location>
        <begin position="138"/>
        <end position="275"/>
    </location>
</feature>
<dbReference type="Pfam" id="PF14243">
    <property type="entry name" value="R2K_3"/>
    <property type="match status" value="1"/>
</dbReference>
<evidence type="ECO:0000313" key="3">
    <source>
        <dbReference type="Proteomes" id="UP000295281"/>
    </source>
</evidence>
<name>A0A4R6V5Y7_9ACTN</name>
<dbReference type="Proteomes" id="UP000295281">
    <property type="component" value="Unassembled WGS sequence"/>
</dbReference>
<protein>
    <recommendedName>
        <fullName evidence="1">ATP-grasp domain-containing protein</fullName>
    </recommendedName>
</protein>
<comment type="caution">
    <text evidence="2">The sequence shown here is derived from an EMBL/GenBank/DDBJ whole genome shotgun (WGS) entry which is preliminary data.</text>
</comment>
<organism evidence="2 3">
    <name type="scientific">Actinorugispora endophytica</name>
    <dbReference type="NCBI Taxonomy" id="1605990"/>
    <lineage>
        <taxon>Bacteria</taxon>
        <taxon>Bacillati</taxon>
        <taxon>Actinomycetota</taxon>
        <taxon>Actinomycetes</taxon>
        <taxon>Streptosporangiales</taxon>
        <taxon>Nocardiopsidaceae</taxon>
        <taxon>Actinorugispora</taxon>
    </lineage>
</organism>
<dbReference type="AlphaFoldDB" id="A0A4R6V5Y7"/>
<dbReference type="RefSeq" id="WP_133740258.1">
    <property type="nucleotide sequence ID" value="NZ_SNYN01000002.1"/>
</dbReference>